<proteinExistence type="predicted"/>
<keyword evidence="3" id="KW-1185">Reference proteome</keyword>
<accession>A0ABQ1HN81</accession>
<sequence>MKRLMTLALLTAMLSVPPVASEAAVPVADESIFVEGTRYSAVFEAPQRRWRLLPADSRDLKLRVADSCELGSAPPPGLWLLTRDDQGQPTLVAPSATALPEGHPGRVRLLDCDQAATGPLPALAVPRVLLDWLSEHSGSIYVAR</sequence>
<gene>
    <name evidence="2" type="ORF">GCM10011521_23060</name>
</gene>
<name>A0ABQ1HN81_9GAMM</name>
<evidence type="ECO:0000313" key="3">
    <source>
        <dbReference type="Proteomes" id="UP000623419"/>
    </source>
</evidence>
<organism evidence="2 3">
    <name type="scientific">Arenimonas soli</name>
    <dbReference type="NCBI Taxonomy" id="2269504"/>
    <lineage>
        <taxon>Bacteria</taxon>
        <taxon>Pseudomonadati</taxon>
        <taxon>Pseudomonadota</taxon>
        <taxon>Gammaproteobacteria</taxon>
        <taxon>Lysobacterales</taxon>
        <taxon>Lysobacteraceae</taxon>
        <taxon>Arenimonas</taxon>
    </lineage>
</organism>
<comment type="caution">
    <text evidence="2">The sequence shown here is derived from an EMBL/GenBank/DDBJ whole genome shotgun (WGS) entry which is preliminary data.</text>
</comment>
<dbReference type="Proteomes" id="UP000623419">
    <property type="component" value="Unassembled WGS sequence"/>
</dbReference>
<keyword evidence="1" id="KW-0732">Signal</keyword>
<protein>
    <submittedName>
        <fullName evidence="2">Uncharacterized protein</fullName>
    </submittedName>
</protein>
<feature type="chain" id="PRO_5047281209" evidence="1">
    <location>
        <begin position="24"/>
        <end position="144"/>
    </location>
</feature>
<reference evidence="3" key="1">
    <citation type="journal article" date="2019" name="Int. J. Syst. Evol. Microbiol.">
        <title>The Global Catalogue of Microorganisms (GCM) 10K type strain sequencing project: providing services to taxonomists for standard genome sequencing and annotation.</title>
        <authorList>
            <consortium name="The Broad Institute Genomics Platform"/>
            <consortium name="The Broad Institute Genome Sequencing Center for Infectious Disease"/>
            <person name="Wu L."/>
            <person name="Ma J."/>
        </authorList>
    </citation>
    <scope>NUCLEOTIDE SEQUENCE [LARGE SCALE GENOMIC DNA]</scope>
    <source>
        <strain evidence="3">CGMCC 1.15905</strain>
    </source>
</reference>
<dbReference type="RefSeq" id="WP_188664334.1">
    <property type="nucleotide sequence ID" value="NZ_BMKC01000003.1"/>
</dbReference>
<dbReference type="EMBL" id="BMKC01000003">
    <property type="protein sequence ID" value="GGA84071.1"/>
    <property type="molecule type" value="Genomic_DNA"/>
</dbReference>
<evidence type="ECO:0000256" key="1">
    <source>
        <dbReference type="SAM" id="SignalP"/>
    </source>
</evidence>
<evidence type="ECO:0000313" key="2">
    <source>
        <dbReference type="EMBL" id="GGA84071.1"/>
    </source>
</evidence>
<feature type="signal peptide" evidence="1">
    <location>
        <begin position="1"/>
        <end position="23"/>
    </location>
</feature>